<sequence length="172" mass="20650">MNARKLYLLHHPDNGGNSQQFCKIRLAEEILTNVEDRSEFDRVYPKVYGAWQAHDTARAERLREEEAVFRRRQGEAQRRTEEAMRKAQQRQERAAYDRLQRLQEEEERLKLIEEERVKAMKGEERMRTEKFRLSAPQQEAEARTEAVAEKRRIQARLQAEEMLKQQIIENKL</sequence>
<dbReference type="EMBL" id="JASUXU010000178">
    <property type="protein sequence ID" value="KAK0302612.1"/>
    <property type="molecule type" value="Genomic_DNA"/>
</dbReference>
<proteinExistence type="predicted"/>
<evidence type="ECO:0008006" key="4">
    <source>
        <dbReference type="Google" id="ProtNLM"/>
    </source>
</evidence>
<evidence type="ECO:0000256" key="1">
    <source>
        <dbReference type="SAM" id="MobiDB-lite"/>
    </source>
</evidence>
<evidence type="ECO:0000313" key="3">
    <source>
        <dbReference type="Proteomes" id="UP001168146"/>
    </source>
</evidence>
<name>A0AAN6F400_9PEZI</name>
<protein>
    <recommendedName>
        <fullName evidence="4">J domain-containing protein</fullName>
    </recommendedName>
</protein>
<dbReference type="AlphaFoldDB" id="A0AAN6F400"/>
<reference evidence="2" key="1">
    <citation type="submission" date="2021-12" db="EMBL/GenBank/DDBJ databases">
        <title>Black yeast isolated from Biological Soil Crust.</title>
        <authorList>
            <person name="Kurbessoian T."/>
        </authorList>
    </citation>
    <scope>NUCLEOTIDE SEQUENCE</scope>
    <source>
        <strain evidence="2">CCFEE 5208</strain>
    </source>
</reference>
<dbReference type="Proteomes" id="UP001168146">
    <property type="component" value="Unassembled WGS sequence"/>
</dbReference>
<comment type="caution">
    <text evidence="2">The sequence shown here is derived from an EMBL/GenBank/DDBJ whole genome shotgun (WGS) entry which is preliminary data.</text>
</comment>
<feature type="region of interest" description="Disordered" evidence="1">
    <location>
        <begin position="72"/>
        <end position="92"/>
    </location>
</feature>
<dbReference type="Gene3D" id="1.10.287.110">
    <property type="entry name" value="DnaJ domain"/>
    <property type="match status" value="1"/>
</dbReference>
<organism evidence="2 3">
    <name type="scientific">Friedmanniomyces endolithicus</name>
    <dbReference type="NCBI Taxonomy" id="329885"/>
    <lineage>
        <taxon>Eukaryota</taxon>
        <taxon>Fungi</taxon>
        <taxon>Dikarya</taxon>
        <taxon>Ascomycota</taxon>
        <taxon>Pezizomycotina</taxon>
        <taxon>Dothideomycetes</taxon>
        <taxon>Dothideomycetidae</taxon>
        <taxon>Mycosphaerellales</taxon>
        <taxon>Teratosphaeriaceae</taxon>
        <taxon>Friedmanniomyces</taxon>
    </lineage>
</organism>
<evidence type="ECO:0000313" key="2">
    <source>
        <dbReference type="EMBL" id="KAK0302612.1"/>
    </source>
</evidence>
<dbReference type="InterPro" id="IPR036869">
    <property type="entry name" value="J_dom_sf"/>
</dbReference>
<gene>
    <name evidence="2" type="ORF">LTR82_017811</name>
</gene>
<dbReference type="SUPFAM" id="SSF46565">
    <property type="entry name" value="Chaperone J-domain"/>
    <property type="match status" value="1"/>
</dbReference>
<accession>A0AAN6F400</accession>